<evidence type="ECO:0000256" key="1">
    <source>
        <dbReference type="SAM" id="Phobius"/>
    </source>
</evidence>
<evidence type="ECO:0000313" key="2">
    <source>
        <dbReference type="EMBL" id="CPR18633.1"/>
    </source>
</evidence>
<organism evidence="2 3">
    <name type="scientific">Brenneria goodwinii</name>
    <dbReference type="NCBI Taxonomy" id="1109412"/>
    <lineage>
        <taxon>Bacteria</taxon>
        <taxon>Pseudomonadati</taxon>
        <taxon>Pseudomonadota</taxon>
        <taxon>Gammaproteobacteria</taxon>
        <taxon>Enterobacterales</taxon>
        <taxon>Pectobacteriaceae</taxon>
        <taxon>Brenneria</taxon>
    </lineage>
</organism>
<feature type="transmembrane region" description="Helical" evidence="1">
    <location>
        <begin position="12"/>
        <end position="32"/>
    </location>
</feature>
<keyword evidence="1" id="KW-1133">Transmembrane helix</keyword>
<protein>
    <submittedName>
        <fullName evidence="2">Uncharacterized protein</fullName>
    </submittedName>
</protein>
<keyword evidence="1" id="KW-0812">Transmembrane</keyword>
<proteinExistence type="predicted"/>
<accession>A0A0G4JY90</accession>
<dbReference type="Proteomes" id="UP000044377">
    <property type="component" value="Unassembled WGS sequence"/>
</dbReference>
<name>A0A0G4JY90_9GAMM</name>
<sequence>MIAMFFVPQPLMWAMGFWCLLSASRAMMWCVFRSSRLETLIPSWILGGILAIICAMFLTLSGWFFPLLASVATLAVLLILTTYWEDKVGLLDLESSHHLQPSPRSILRMTHETFTSPTTRDMSLSETEVRMLVERERIDGQVYDYECLLPEKQVISWSGSPIRFSADGRYGIAALMQGGLYICDRKHYLQFELYGKSLPAAQDIALCPGESGRLTLQQFFYELKSIRPYPQINLRKFAPYHRCDYIVAEDEDLIAVSGQAARFIGKPIDELFDRIGRRISDDIDSDKGFGTYEWHTATKILQARSSSNIITSIGISDRPLDAGERRAVKPSRSSG</sequence>
<dbReference type="AlphaFoldDB" id="A0A0G4JY90"/>
<reference evidence="3" key="1">
    <citation type="submission" date="2015-01" db="EMBL/GenBank/DDBJ databases">
        <authorList>
            <person name="Paterson Steve"/>
        </authorList>
    </citation>
    <scope>NUCLEOTIDE SEQUENCE [LARGE SCALE GENOMIC DNA]</scope>
    <source>
        <strain evidence="3">OBR1</strain>
    </source>
</reference>
<keyword evidence="1" id="KW-0472">Membrane</keyword>
<keyword evidence="3" id="KW-1185">Reference proteome</keyword>
<feature type="transmembrane region" description="Helical" evidence="1">
    <location>
        <begin position="39"/>
        <end position="58"/>
    </location>
</feature>
<dbReference type="EMBL" id="CGIG01000001">
    <property type="protein sequence ID" value="CPR18633.1"/>
    <property type="molecule type" value="Genomic_DNA"/>
</dbReference>
<evidence type="ECO:0000313" key="3">
    <source>
        <dbReference type="Proteomes" id="UP000044377"/>
    </source>
</evidence>
<gene>
    <name evidence="2" type="ORF">BN1221_03317</name>
</gene>